<evidence type="ECO:0000313" key="2">
    <source>
        <dbReference type="EMBL" id="OGM13134.1"/>
    </source>
</evidence>
<organism evidence="2 3">
    <name type="scientific">Candidatus Woesebacteria bacterium RBG_16_39_8b</name>
    <dbReference type="NCBI Taxonomy" id="1802482"/>
    <lineage>
        <taxon>Bacteria</taxon>
        <taxon>Candidatus Woeseibacteriota</taxon>
    </lineage>
</organism>
<dbReference type="AlphaFoldDB" id="A0A1F7XDM1"/>
<dbReference type="InterPro" id="IPR043993">
    <property type="entry name" value="T4SS_pilin"/>
</dbReference>
<keyword evidence="1" id="KW-0472">Membrane</keyword>
<keyword evidence="1" id="KW-1133">Transmembrane helix</keyword>
<evidence type="ECO:0000256" key="1">
    <source>
        <dbReference type="SAM" id="Phobius"/>
    </source>
</evidence>
<dbReference type="Pfam" id="PF18895">
    <property type="entry name" value="T4SS_pilin"/>
    <property type="match status" value="1"/>
</dbReference>
<keyword evidence="1" id="KW-0812">Transmembrane</keyword>
<accession>A0A1F7XDM1</accession>
<feature type="transmembrane region" description="Helical" evidence="1">
    <location>
        <begin position="78"/>
        <end position="100"/>
    </location>
</feature>
<reference evidence="2 3" key="1">
    <citation type="journal article" date="2016" name="Nat. Commun.">
        <title>Thousands of microbial genomes shed light on interconnected biogeochemical processes in an aquifer system.</title>
        <authorList>
            <person name="Anantharaman K."/>
            <person name="Brown C.T."/>
            <person name="Hug L.A."/>
            <person name="Sharon I."/>
            <person name="Castelle C.J."/>
            <person name="Probst A.J."/>
            <person name="Thomas B.C."/>
            <person name="Singh A."/>
            <person name="Wilkins M.J."/>
            <person name="Karaoz U."/>
            <person name="Brodie E.L."/>
            <person name="Williams K.H."/>
            <person name="Hubbard S.S."/>
            <person name="Banfield J.F."/>
        </authorList>
    </citation>
    <scope>NUCLEOTIDE SEQUENCE [LARGE SCALE GENOMIC DNA]</scope>
</reference>
<evidence type="ECO:0000313" key="3">
    <source>
        <dbReference type="Proteomes" id="UP000179013"/>
    </source>
</evidence>
<proteinExistence type="predicted"/>
<name>A0A1F7XDM1_9BACT</name>
<protein>
    <submittedName>
        <fullName evidence="2">Uncharacterized protein</fullName>
    </submittedName>
</protein>
<dbReference type="EMBL" id="MGFU01000012">
    <property type="protein sequence ID" value="OGM13134.1"/>
    <property type="molecule type" value="Genomic_DNA"/>
</dbReference>
<comment type="caution">
    <text evidence="2">The sequence shown here is derived from an EMBL/GenBank/DDBJ whole genome shotgun (WGS) entry which is preliminary data.</text>
</comment>
<dbReference type="Proteomes" id="UP000179013">
    <property type="component" value="Unassembled WGS sequence"/>
</dbReference>
<sequence length="118" mass="12380">MLTGLLAQGETINLRPGQGFSTPLETLTFGQVIGAAIVLILIIAAIVFFFMLIIGGVRWITSGGDKAQTEAARGQITAALVGLVIVFAAWAILQLVQLFFGIDILGGLQVVNVQSITP</sequence>
<gene>
    <name evidence="2" type="ORF">A2V80_03410</name>
</gene>
<feature type="transmembrane region" description="Helical" evidence="1">
    <location>
        <begin position="32"/>
        <end position="57"/>
    </location>
</feature>